<dbReference type="GO" id="GO:0005634">
    <property type="term" value="C:nucleus"/>
    <property type="evidence" value="ECO:0007669"/>
    <property type="project" value="TreeGrafter"/>
</dbReference>
<protein>
    <submittedName>
        <fullName evidence="3">ATPase family AAA domain-containing protein 5</fullName>
    </submittedName>
</protein>
<comment type="caution">
    <text evidence="3">The sequence shown here is derived from an EMBL/GenBank/DDBJ whole genome shotgun (WGS) entry which is preliminary data.</text>
</comment>
<dbReference type="EMBL" id="BMAV01021850">
    <property type="protein sequence ID" value="GFY76353.1"/>
    <property type="molecule type" value="Genomic_DNA"/>
</dbReference>
<dbReference type="Gene3D" id="3.40.50.300">
    <property type="entry name" value="P-loop containing nucleotide triphosphate hydrolases"/>
    <property type="match status" value="1"/>
</dbReference>
<dbReference type="GO" id="GO:0005524">
    <property type="term" value="F:ATP binding"/>
    <property type="evidence" value="ECO:0007669"/>
    <property type="project" value="InterPro"/>
</dbReference>
<feature type="compositionally biased region" description="Basic and acidic residues" evidence="1">
    <location>
        <begin position="739"/>
        <end position="749"/>
    </location>
</feature>
<dbReference type="InterPro" id="IPR027417">
    <property type="entry name" value="P-loop_NTPase"/>
</dbReference>
<dbReference type="PANTHER" id="PTHR23389">
    <property type="entry name" value="CHROMOSOME TRANSMISSION FIDELITY FACTOR 18"/>
    <property type="match status" value="1"/>
</dbReference>
<feature type="non-terminal residue" evidence="3">
    <location>
        <position position="1"/>
    </location>
</feature>
<dbReference type="InterPro" id="IPR003593">
    <property type="entry name" value="AAA+_ATPase"/>
</dbReference>
<dbReference type="InterPro" id="IPR003959">
    <property type="entry name" value="ATPase_AAA_core"/>
</dbReference>
<keyword evidence="4" id="KW-1185">Reference proteome</keyword>
<gene>
    <name evidence="3" type="primary">Atad5</name>
    <name evidence="3" type="ORF">TNIN_438091</name>
</gene>
<dbReference type="Pfam" id="PF00004">
    <property type="entry name" value="AAA"/>
    <property type="match status" value="1"/>
</dbReference>
<evidence type="ECO:0000259" key="2">
    <source>
        <dbReference type="SMART" id="SM00382"/>
    </source>
</evidence>
<accession>A0A8X7CPT5</accession>
<feature type="region of interest" description="Disordered" evidence="1">
    <location>
        <begin position="250"/>
        <end position="284"/>
    </location>
</feature>
<organism evidence="3 4">
    <name type="scientific">Trichonephila inaurata madagascariensis</name>
    <dbReference type="NCBI Taxonomy" id="2747483"/>
    <lineage>
        <taxon>Eukaryota</taxon>
        <taxon>Metazoa</taxon>
        <taxon>Ecdysozoa</taxon>
        <taxon>Arthropoda</taxon>
        <taxon>Chelicerata</taxon>
        <taxon>Arachnida</taxon>
        <taxon>Araneae</taxon>
        <taxon>Araneomorphae</taxon>
        <taxon>Entelegynae</taxon>
        <taxon>Araneoidea</taxon>
        <taxon>Nephilidae</taxon>
        <taxon>Trichonephila</taxon>
        <taxon>Trichonephila inaurata</taxon>
    </lineage>
</organism>
<feature type="region of interest" description="Disordered" evidence="1">
    <location>
        <begin position="76"/>
        <end position="96"/>
    </location>
</feature>
<feature type="region of interest" description="Disordered" evidence="1">
    <location>
        <begin position="703"/>
        <end position="723"/>
    </location>
</feature>
<dbReference type="OrthoDB" id="6437645at2759"/>
<dbReference type="Proteomes" id="UP000886998">
    <property type="component" value="Unassembled WGS sequence"/>
</dbReference>
<dbReference type="GO" id="GO:0003677">
    <property type="term" value="F:DNA binding"/>
    <property type="evidence" value="ECO:0007669"/>
    <property type="project" value="TreeGrafter"/>
</dbReference>
<name>A0A8X7CPT5_9ARAC</name>
<feature type="compositionally biased region" description="Polar residues" evidence="1">
    <location>
        <begin position="269"/>
        <end position="284"/>
    </location>
</feature>
<dbReference type="PANTHER" id="PTHR23389:SF21">
    <property type="entry name" value="ATPASE FAMILY AAA DOMAIN-CONTAINING PROTEIN 5"/>
    <property type="match status" value="1"/>
</dbReference>
<dbReference type="SMART" id="SM00382">
    <property type="entry name" value="AAA"/>
    <property type="match status" value="1"/>
</dbReference>
<sequence length="976" mass="110060">MKSERDQKLFPIFNKIKKNDIEELTECSSTEENFDSILKLMPTSESNCSSIGQVSSVTENLLPIVEKYTEQSVPNTLASVSSTPSKSLQKTSSPSDPNILMKENVLSSREGFRKASITKMCTGLSIIFKTYITWAIARDGVHIKWKTKLLQTLELKNCSSSEVIDFAKGNSSPSKKLVFEELVIDSTSPLKVLSPVSLSNVMDCSSSEQINLVEENAFLSIRDDSKELNADIYNDSKSLEESEKALFVSEKSTATASDRTQKKRKLKTNRASAESSTNMRVTRSQTIKDKCSLDQIATPLPMDSPRMKPDSTELTLNKTRRKIKQKKSKPDVLRLLGQSLSYIFKSETPTLKNKSMGINTSVQKLPVNKKRSNSYLKDPGENKVKKARSDNIVKIESTSIKDTKKRKKIIKTLGDKGSSNVTEMSPASDDSITKIKVIDSLKNKSIACDNSESAHTAEKVNKTENFKKESVAVVNKHKSNFVVIKKVETLLPFPSYSHCSLSKREPDCLISNYHVAKDDLSDEVNIPEWNKIAGLTEIKKIDNLNMINFTENIAHSDSEMQLVDKRTKNRNVDEIDDVLWTDISNDYNLKEGISESTISDLNSWLLQWKSRFTKRNKIKQNESDDSCDSFSADSNDSFSDDLLNSVIIVGPPGCGKTSLVFSLANDHGFKVLEVNASSCRSGRNINHQLKEALESYHVENTKSGNMNLDEDEPSENTCDAMKSKERKNCNKKSITGFLQRDKNNDENKNIKNQPNVKNYFQVKSTSSAEPPKVLKNKESFDKFNNSFTALTNTNLKGASCSISTQTIILFDDIDVVFQEDEGLWSTIRSFLRISKKPVIFTVSRNLAIVKANLDTDIKVLNLKPMIQDLAVEKLNFQYEKNDRKNTNMNIKLLVNNCNDVRRSLLHGQFWSQQHTVVESKKELFSANTFLLGSLDFSAVDFISFLFENYTMEFLNVLSDYHRMGYDVLHSNFFTIL</sequence>
<feature type="region of interest" description="Disordered" evidence="1">
    <location>
        <begin position="736"/>
        <end position="756"/>
    </location>
</feature>
<dbReference type="AlphaFoldDB" id="A0A8X7CPT5"/>
<evidence type="ECO:0000256" key="1">
    <source>
        <dbReference type="SAM" id="MobiDB-lite"/>
    </source>
</evidence>
<dbReference type="GO" id="GO:0016887">
    <property type="term" value="F:ATP hydrolysis activity"/>
    <property type="evidence" value="ECO:0007669"/>
    <property type="project" value="InterPro"/>
</dbReference>
<dbReference type="SUPFAM" id="SSF52540">
    <property type="entry name" value="P-loop containing nucleoside triphosphate hydrolases"/>
    <property type="match status" value="1"/>
</dbReference>
<feature type="domain" description="AAA+ ATPase" evidence="2">
    <location>
        <begin position="642"/>
        <end position="863"/>
    </location>
</feature>
<proteinExistence type="predicted"/>
<evidence type="ECO:0000313" key="3">
    <source>
        <dbReference type="EMBL" id="GFY76353.1"/>
    </source>
</evidence>
<reference evidence="3" key="1">
    <citation type="submission" date="2020-08" db="EMBL/GenBank/DDBJ databases">
        <title>Multicomponent nature underlies the extraordinary mechanical properties of spider dragline silk.</title>
        <authorList>
            <person name="Kono N."/>
            <person name="Nakamura H."/>
            <person name="Mori M."/>
            <person name="Yoshida Y."/>
            <person name="Ohtoshi R."/>
            <person name="Malay A.D."/>
            <person name="Moran D.A.P."/>
            <person name="Tomita M."/>
            <person name="Numata K."/>
            <person name="Arakawa K."/>
        </authorList>
    </citation>
    <scope>NUCLEOTIDE SEQUENCE</scope>
</reference>
<evidence type="ECO:0000313" key="4">
    <source>
        <dbReference type="Proteomes" id="UP000886998"/>
    </source>
</evidence>
<dbReference type="GO" id="GO:0061860">
    <property type="term" value="F:DNA clamp unloader activity"/>
    <property type="evidence" value="ECO:0007669"/>
    <property type="project" value="TreeGrafter"/>
</dbReference>